<dbReference type="EMBL" id="PPSL01000004">
    <property type="protein sequence ID" value="PQJ10216.1"/>
    <property type="molecule type" value="Genomic_DNA"/>
</dbReference>
<protein>
    <submittedName>
        <fullName evidence="1">Uncharacterized protein</fullName>
    </submittedName>
</protein>
<gene>
    <name evidence="1" type="ORF">CJD36_016130</name>
</gene>
<organism evidence="1 2">
    <name type="scientific">Flavipsychrobacter stenotrophus</name>
    <dbReference type="NCBI Taxonomy" id="2077091"/>
    <lineage>
        <taxon>Bacteria</taxon>
        <taxon>Pseudomonadati</taxon>
        <taxon>Bacteroidota</taxon>
        <taxon>Chitinophagia</taxon>
        <taxon>Chitinophagales</taxon>
        <taxon>Chitinophagaceae</taxon>
        <taxon>Flavipsychrobacter</taxon>
    </lineage>
</organism>
<keyword evidence="2" id="KW-1185">Reference proteome</keyword>
<dbReference type="Proteomes" id="UP000239872">
    <property type="component" value="Unassembled WGS sequence"/>
</dbReference>
<proteinExistence type="predicted"/>
<evidence type="ECO:0000313" key="1">
    <source>
        <dbReference type="EMBL" id="PQJ10216.1"/>
    </source>
</evidence>
<accession>A0A2S7SUK4</accession>
<dbReference type="AlphaFoldDB" id="A0A2S7SUK4"/>
<sequence>MAQGFSLDELLQSRKSNYPTFESLVHGKGYVLNHLESTERSSVFRNGTNVITYNTFYDNSSIRYKRYVAIKFETQSLETYESLKRQVEASAKYSKTRMRRTSQKEYLEHLYRNEEVSIHLFDISYKDDSKPYYMIEIYALLSDY</sequence>
<evidence type="ECO:0000313" key="2">
    <source>
        <dbReference type="Proteomes" id="UP000239872"/>
    </source>
</evidence>
<reference evidence="1 2" key="1">
    <citation type="submission" date="2018-01" db="EMBL/GenBank/DDBJ databases">
        <title>A novel member of the phylum Bacteroidetes isolated from glacier ice.</title>
        <authorList>
            <person name="Liu Q."/>
            <person name="Xin Y.-H."/>
        </authorList>
    </citation>
    <scope>NUCLEOTIDE SEQUENCE [LARGE SCALE GENOMIC DNA]</scope>
    <source>
        <strain evidence="1 2">RB1R16</strain>
    </source>
</reference>
<comment type="caution">
    <text evidence="1">The sequence shown here is derived from an EMBL/GenBank/DDBJ whole genome shotgun (WGS) entry which is preliminary data.</text>
</comment>
<name>A0A2S7SUK4_9BACT</name>